<keyword evidence="2" id="KW-1185">Reference proteome</keyword>
<dbReference type="Pfam" id="PF09669">
    <property type="entry name" value="Phage_pRha"/>
    <property type="match status" value="1"/>
</dbReference>
<reference evidence="1 2" key="1">
    <citation type="submission" date="2020-12" db="EMBL/GenBank/DDBJ databases">
        <title>FDA dAtabase for Regulatory Grade micrObial Sequences (FDA-ARGOS): Supporting development and validation of Infectious Disease Dx tests.</title>
        <authorList>
            <person name="Sproer C."/>
            <person name="Gronow S."/>
            <person name="Severitt S."/>
            <person name="Schroder I."/>
            <person name="Tallon L."/>
            <person name="Sadzewicz L."/>
            <person name="Zhao X."/>
            <person name="Boylan J."/>
            <person name="Ott S."/>
            <person name="Bowen H."/>
            <person name="Vavikolanu K."/>
            <person name="Mehta A."/>
            <person name="Aluvathingal J."/>
            <person name="Nadendla S."/>
            <person name="Lowell S."/>
            <person name="Myers T."/>
            <person name="Yan Y."/>
            <person name="Sichtig H."/>
        </authorList>
    </citation>
    <scope>NUCLEOTIDE SEQUENCE [LARGE SCALE GENOMIC DNA]</scope>
    <source>
        <strain evidence="1 2">FDAARGOS_890</strain>
    </source>
</reference>
<name>A0A7T3DHF5_9BURK</name>
<sequence>MPTPIVALLDKEPLAASDALAAGVVLPHASVIKLVRKHRASLEIFGPLRFEIRKGVALPQGGFAKATEIALLNEQQATLLISMLRNSPIVIECKVRLVEEFYRMRTALSQQAKGLWQQMQALIAQEVESKVRASFGSRLMLDRKRDIPHFESEHQRLEAEIQPSLPLFH</sequence>
<accession>A0A7T3DHF5</accession>
<gene>
    <name evidence="1" type="ORF">I6G47_00915</name>
</gene>
<dbReference type="EMBL" id="CP065748">
    <property type="protein sequence ID" value="QPS84499.1"/>
    <property type="molecule type" value="Genomic_DNA"/>
</dbReference>
<dbReference type="KEGG" id="dla:I6G47_00915"/>
<dbReference type="InterPro" id="IPR014054">
    <property type="entry name" value="Phage_regulatory_Rha"/>
</dbReference>
<evidence type="ECO:0000313" key="1">
    <source>
        <dbReference type="EMBL" id="QPS84499.1"/>
    </source>
</evidence>
<dbReference type="AlphaFoldDB" id="A0A7T3DHF5"/>
<evidence type="ECO:0000313" key="2">
    <source>
        <dbReference type="Proteomes" id="UP000595064"/>
    </source>
</evidence>
<proteinExistence type="predicted"/>
<organism evidence="1 2">
    <name type="scientific">Delftia lacustris</name>
    <dbReference type="NCBI Taxonomy" id="558537"/>
    <lineage>
        <taxon>Bacteria</taxon>
        <taxon>Pseudomonadati</taxon>
        <taxon>Pseudomonadota</taxon>
        <taxon>Betaproteobacteria</taxon>
        <taxon>Burkholderiales</taxon>
        <taxon>Comamonadaceae</taxon>
        <taxon>Delftia</taxon>
    </lineage>
</organism>
<protein>
    <submittedName>
        <fullName evidence="1">Rha family transcriptional regulator</fullName>
    </submittedName>
</protein>
<dbReference type="Proteomes" id="UP000595064">
    <property type="component" value="Chromosome"/>
</dbReference>